<keyword evidence="1" id="KW-0812">Transmembrane</keyword>
<feature type="transmembrane region" description="Helical" evidence="1">
    <location>
        <begin position="65"/>
        <end position="83"/>
    </location>
</feature>
<keyword evidence="1" id="KW-0472">Membrane</keyword>
<feature type="transmembrane region" description="Helical" evidence="1">
    <location>
        <begin position="39"/>
        <end position="58"/>
    </location>
</feature>
<feature type="transmembrane region" description="Helical" evidence="1">
    <location>
        <begin position="95"/>
        <end position="114"/>
    </location>
</feature>
<dbReference type="AlphaFoldDB" id="A0A6G9XUD6"/>
<organism evidence="3 4">
    <name type="scientific">Nocardia brasiliensis</name>
    <dbReference type="NCBI Taxonomy" id="37326"/>
    <lineage>
        <taxon>Bacteria</taxon>
        <taxon>Bacillati</taxon>
        <taxon>Actinomycetota</taxon>
        <taxon>Actinomycetes</taxon>
        <taxon>Mycobacteriales</taxon>
        <taxon>Nocardiaceae</taxon>
        <taxon>Nocardia</taxon>
    </lineage>
</organism>
<feature type="signal peptide" evidence="2">
    <location>
        <begin position="1"/>
        <end position="29"/>
    </location>
</feature>
<keyword evidence="1" id="KW-1133">Transmembrane helix</keyword>
<proteinExistence type="predicted"/>
<evidence type="ECO:0000313" key="4">
    <source>
        <dbReference type="Proteomes" id="UP000501705"/>
    </source>
</evidence>
<gene>
    <name evidence="3" type="ORF">F5X71_21230</name>
</gene>
<protein>
    <submittedName>
        <fullName evidence="3">Uncharacterized protein</fullName>
    </submittedName>
</protein>
<accession>A0A6G9XUD6</accession>
<evidence type="ECO:0000256" key="2">
    <source>
        <dbReference type="SAM" id="SignalP"/>
    </source>
</evidence>
<dbReference type="Proteomes" id="UP000501705">
    <property type="component" value="Chromosome"/>
</dbReference>
<dbReference type="EMBL" id="CP046171">
    <property type="protein sequence ID" value="QIS04517.1"/>
    <property type="molecule type" value="Genomic_DNA"/>
</dbReference>
<evidence type="ECO:0000256" key="1">
    <source>
        <dbReference type="SAM" id="Phobius"/>
    </source>
</evidence>
<feature type="chain" id="PRO_5038489229" evidence="2">
    <location>
        <begin position="30"/>
        <end position="175"/>
    </location>
</feature>
<sequence length="175" mass="17482">MRNPTVTVARVRGAFVGSASGAVSIAAHAVGGGTVSSAQSPIAVLIAACTMTGVVVGVRRSSYGVAEIMVLLAIGQTIGHLALTTAPGHQHSGGMSAVMLAAHLAAIPLGALLIHGAERAVRQAISAANQAVRALCAAPTAPFELAYSVPVGALTAPRRLLRSSGFGRRGPPPLR</sequence>
<evidence type="ECO:0000313" key="3">
    <source>
        <dbReference type="EMBL" id="QIS04517.1"/>
    </source>
</evidence>
<dbReference type="RefSeq" id="WP_167463636.1">
    <property type="nucleotide sequence ID" value="NZ_CP046171.1"/>
</dbReference>
<name>A0A6G9XUD6_NOCBR</name>
<keyword evidence="2" id="KW-0732">Signal</keyword>
<reference evidence="3 4" key="1">
    <citation type="journal article" date="2019" name="ACS Chem. Biol.">
        <title>Identification and Mobilization of a Cryptic Antibiotic Biosynthesis Gene Locus from a Human-Pathogenic Nocardia Isolate.</title>
        <authorList>
            <person name="Herisse M."/>
            <person name="Ishida K."/>
            <person name="Porter J.L."/>
            <person name="Howden B."/>
            <person name="Hertweck C."/>
            <person name="Stinear T.P."/>
            <person name="Pidot S.J."/>
        </authorList>
    </citation>
    <scope>NUCLEOTIDE SEQUENCE [LARGE SCALE GENOMIC DNA]</scope>
    <source>
        <strain evidence="3 4">AUSMDU00024985</strain>
    </source>
</reference>